<keyword evidence="4" id="KW-1185">Reference proteome</keyword>
<sequence length="261" mass="29237">MRKDRLQTCFSNSGRQTMRHLLVLFFSLPFILAENEFCQQYVECEEKAHAKAIECLTNSNALAEAKAPSKWQGCDEAKALHDEIHDLNEKSRDAKDVCIKEKVSSSDALTGKKAERCAAIAQKVSKRSGNEAAKRKARRSKDPKKAAQKLCWREAKRLQANCQKLVKCCPLIRQCAKQDENKAALTEKKKLLRESTKQCRAKSAKSLKHESRPAIANKNTKEKKSKTRLADSVKKAALKKRSAPIGGKKLLLHVGDIVAKI</sequence>
<evidence type="ECO:0000313" key="4">
    <source>
        <dbReference type="Proteomes" id="UP000218231"/>
    </source>
</evidence>
<name>A0A2A2KXS5_9BILA</name>
<proteinExistence type="predicted"/>
<comment type="caution">
    <text evidence="3">The sequence shown here is derived from an EMBL/GenBank/DDBJ whole genome shotgun (WGS) entry which is preliminary data.</text>
</comment>
<dbReference type="EMBL" id="LIAE01007539">
    <property type="protein sequence ID" value="PAV78667.1"/>
    <property type="molecule type" value="Genomic_DNA"/>
</dbReference>
<dbReference type="AlphaFoldDB" id="A0A2A2KXS5"/>
<feature type="region of interest" description="Disordered" evidence="1">
    <location>
        <begin position="201"/>
        <end position="235"/>
    </location>
</feature>
<evidence type="ECO:0000256" key="1">
    <source>
        <dbReference type="SAM" id="MobiDB-lite"/>
    </source>
</evidence>
<accession>A0A2A2KXS5</accession>
<reference evidence="3 4" key="1">
    <citation type="journal article" date="2017" name="Curr. Biol.">
        <title>Genome architecture and evolution of a unichromosomal asexual nematode.</title>
        <authorList>
            <person name="Fradin H."/>
            <person name="Zegar C."/>
            <person name="Gutwein M."/>
            <person name="Lucas J."/>
            <person name="Kovtun M."/>
            <person name="Corcoran D."/>
            <person name="Baugh L.R."/>
            <person name="Kiontke K."/>
            <person name="Gunsalus K."/>
            <person name="Fitch D.H."/>
            <person name="Piano F."/>
        </authorList>
    </citation>
    <scope>NUCLEOTIDE SEQUENCE [LARGE SCALE GENOMIC DNA]</scope>
    <source>
        <strain evidence="3">PF1309</strain>
    </source>
</reference>
<dbReference type="OrthoDB" id="5846776at2759"/>
<feature type="chain" id="PRO_5011974203" evidence="2">
    <location>
        <begin position="34"/>
        <end position="261"/>
    </location>
</feature>
<dbReference type="Proteomes" id="UP000218231">
    <property type="component" value="Unassembled WGS sequence"/>
</dbReference>
<organism evidence="3 4">
    <name type="scientific">Diploscapter pachys</name>
    <dbReference type="NCBI Taxonomy" id="2018661"/>
    <lineage>
        <taxon>Eukaryota</taxon>
        <taxon>Metazoa</taxon>
        <taxon>Ecdysozoa</taxon>
        <taxon>Nematoda</taxon>
        <taxon>Chromadorea</taxon>
        <taxon>Rhabditida</taxon>
        <taxon>Rhabditina</taxon>
        <taxon>Rhabditomorpha</taxon>
        <taxon>Rhabditoidea</taxon>
        <taxon>Rhabditidae</taxon>
        <taxon>Diploscapter</taxon>
    </lineage>
</organism>
<keyword evidence="2" id="KW-0732">Signal</keyword>
<protein>
    <submittedName>
        <fullName evidence="3">Uncharacterized protein</fullName>
    </submittedName>
</protein>
<feature type="region of interest" description="Disordered" evidence="1">
    <location>
        <begin position="126"/>
        <end position="147"/>
    </location>
</feature>
<evidence type="ECO:0000256" key="2">
    <source>
        <dbReference type="SAM" id="SignalP"/>
    </source>
</evidence>
<evidence type="ECO:0000313" key="3">
    <source>
        <dbReference type="EMBL" id="PAV78667.1"/>
    </source>
</evidence>
<gene>
    <name evidence="3" type="ORF">WR25_16611</name>
</gene>
<feature type="signal peptide" evidence="2">
    <location>
        <begin position="1"/>
        <end position="33"/>
    </location>
</feature>